<organism evidence="1">
    <name type="scientific">viral metagenome</name>
    <dbReference type="NCBI Taxonomy" id="1070528"/>
    <lineage>
        <taxon>unclassified sequences</taxon>
        <taxon>metagenomes</taxon>
        <taxon>organismal metagenomes</taxon>
    </lineage>
</organism>
<sequence length="117" mass="13074">MFSLYSIFPGACAGLTLVDKSILRMLLPNSHDCVLLCDYILTTCDALTFILHSLMVSASLSMIHCSPTLSSQITTTRHALNSIVDQTHTLKSQTPTRMQHQNLFYTPCFKRRAALCH</sequence>
<dbReference type="EMBL" id="MN739303">
    <property type="protein sequence ID" value="QHS97778.1"/>
    <property type="molecule type" value="Genomic_DNA"/>
</dbReference>
<accession>A0A6C0C291</accession>
<reference evidence="1" key="1">
    <citation type="journal article" date="2020" name="Nature">
        <title>Giant virus diversity and host interactions through global metagenomics.</title>
        <authorList>
            <person name="Schulz F."/>
            <person name="Roux S."/>
            <person name="Paez-Espino D."/>
            <person name="Jungbluth S."/>
            <person name="Walsh D.A."/>
            <person name="Denef V.J."/>
            <person name="McMahon K.D."/>
            <person name="Konstantinidis K.T."/>
            <person name="Eloe-Fadrosh E.A."/>
            <person name="Kyrpides N.C."/>
            <person name="Woyke T."/>
        </authorList>
    </citation>
    <scope>NUCLEOTIDE SEQUENCE</scope>
    <source>
        <strain evidence="1">GVMAG-M-3300020182-33</strain>
    </source>
</reference>
<protein>
    <submittedName>
        <fullName evidence="1">Uncharacterized protein</fullName>
    </submittedName>
</protein>
<dbReference type="AlphaFoldDB" id="A0A6C0C291"/>
<evidence type="ECO:0000313" key="1">
    <source>
        <dbReference type="EMBL" id="QHS97778.1"/>
    </source>
</evidence>
<name>A0A6C0C291_9ZZZZ</name>
<proteinExistence type="predicted"/>